<feature type="domain" description="PLD phosphodiesterase" evidence="7">
    <location>
        <begin position="218"/>
        <end position="245"/>
    </location>
</feature>
<dbReference type="Pfam" id="PF13091">
    <property type="entry name" value="PLDc_2"/>
    <property type="match status" value="2"/>
</dbReference>
<dbReference type="CDD" id="cd09157">
    <property type="entry name" value="PLDc_CLS_unchar2_1"/>
    <property type="match status" value="1"/>
</dbReference>
<evidence type="ECO:0000256" key="3">
    <source>
        <dbReference type="ARBA" id="ARBA00022692"/>
    </source>
</evidence>
<dbReference type="GO" id="GO:0032049">
    <property type="term" value="P:cardiolipin biosynthetic process"/>
    <property type="evidence" value="ECO:0007669"/>
    <property type="project" value="UniProtKB-ARBA"/>
</dbReference>
<dbReference type="CDD" id="cd09163">
    <property type="entry name" value="PLDc_CLS_unchar2_2"/>
    <property type="match status" value="1"/>
</dbReference>
<comment type="caution">
    <text evidence="8">The sequence shown here is derived from an EMBL/GenBank/DDBJ whole genome shotgun (WGS) entry which is preliminary data.</text>
</comment>
<reference evidence="8" key="1">
    <citation type="submission" date="2022-04" db="EMBL/GenBank/DDBJ databases">
        <title>Desulfatitalea alkaliphila sp. nov., a novel anaerobic sulfate-reducing bacterium isolated from terrestrial mud volcano, Taman Peninsula, Russia.</title>
        <authorList>
            <person name="Khomyakova M.A."/>
            <person name="Merkel A.Y."/>
            <person name="Slobodkin A.I."/>
        </authorList>
    </citation>
    <scope>NUCLEOTIDE SEQUENCE</scope>
    <source>
        <strain evidence="8">M08but</strain>
    </source>
</reference>
<evidence type="ECO:0000313" key="8">
    <source>
        <dbReference type="EMBL" id="MCJ8500138.1"/>
    </source>
</evidence>
<feature type="transmembrane region" description="Helical" evidence="6">
    <location>
        <begin position="39"/>
        <end position="60"/>
    </location>
</feature>
<feature type="domain" description="PLD phosphodiesterase" evidence="7">
    <location>
        <begin position="399"/>
        <end position="421"/>
    </location>
</feature>
<keyword evidence="9" id="KW-1185">Reference proteome</keyword>
<dbReference type="SMART" id="SM00155">
    <property type="entry name" value="PLDc"/>
    <property type="match status" value="2"/>
</dbReference>
<name>A0AA41R6T3_9BACT</name>
<accession>A0AA41R6T3</accession>
<organism evidence="8 9">
    <name type="scientific">Desulfatitalea alkaliphila</name>
    <dbReference type="NCBI Taxonomy" id="2929485"/>
    <lineage>
        <taxon>Bacteria</taxon>
        <taxon>Pseudomonadati</taxon>
        <taxon>Thermodesulfobacteriota</taxon>
        <taxon>Desulfobacteria</taxon>
        <taxon>Desulfobacterales</taxon>
        <taxon>Desulfosarcinaceae</taxon>
        <taxon>Desulfatitalea</taxon>
    </lineage>
</organism>
<dbReference type="Gene3D" id="3.30.870.10">
    <property type="entry name" value="Endonuclease Chain A"/>
    <property type="match status" value="2"/>
</dbReference>
<evidence type="ECO:0000259" key="7">
    <source>
        <dbReference type="PROSITE" id="PS50035"/>
    </source>
</evidence>
<evidence type="ECO:0000256" key="4">
    <source>
        <dbReference type="ARBA" id="ARBA00022989"/>
    </source>
</evidence>
<sequence length="481" mass="53572">MPTDVIASLWPQFLALLTFVVSVLAAGHAILYKRDTRAAIAWVGFIWFVPIFGSLLYLWLGINRVHRRARSLRDFRHLLPVHSADACVAPEAASIHQLGPHLTHLARLVGKVTRYPLLDGNTVTPLAPEEAYPRMLDAIAQAQRSITLGTYIFDNDAAGRRFADALRNAVQRGVQVRVMVDDAGSKYTFPPITYRMRRAGISHASFLPQWAPWAFAYANLRNHRKILVVDGARGFIGGMNIRSAHWPALCPKNPITDLHFQVNGPVVTQMQHAFAEDWLFCKGERLEGDIWFPEVPSEGDVIARGIPDGPDADFENLCTTLLGALSCAESSVRVVTPYFLPNASLITALNLAAMRGVKVDIFLPARNNLRLVQWASAAIVWQVLEQGCRIWLTPPPFDHTKLMLVDGAWTLLGSSNWDPRSLRLNFEFNLECYDPVLAATLDTLVERKRSTARPLTLEDVDGRSLAVKLRDGCARLASPYL</sequence>
<dbReference type="PANTHER" id="PTHR21248:SF22">
    <property type="entry name" value="PHOSPHOLIPASE D"/>
    <property type="match status" value="1"/>
</dbReference>
<dbReference type="RefSeq" id="WP_246903953.1">
    <property type="nucleotide sequence ID" value="NZ_JALJRB010000005.1"/>
</dbReference>
<comment type="subcellular location">
    <subcellularLocation>
        <location evidence="1">Cell membrane</location>
        <topology evidence="1">Multi-pass membrane protein</topology>
    </subcellularLocation>
</comment>
<dbReference type="PANTHER" id="PTHR21248">
    <property type="entry name" value="CARDIOLIPIN SYNTHASE"/>
    <property type="match status" value="1"/>
</dbReference>
<dbReference type="InterPro" id="IPR001736">
    <property type="entry name" value="PLipase_D/transphosphatidylase"/>
</dbReference>
<dbReference type="SUPFAM" id="SSF56024">
    <property type="entry name" value="Phospholipase D/nuclease"/>
    <property type="match status" value="2"/>
</dbReference>
<dbReference type="PROSITE" id="PS50035">
    <property type="entry name" value="PLD"/>
    <property type="match status" value="2"/>
</dbReference>
<feature type="transmembrane region" description="Helical" evidence="6">
    <location>
        <begin position="12"/>
        <end position="32"/>
    </location>
</feature>
<keyword evidence="4 6" id="KW-1133">Transmembrane helix</keyword>
<gene>
    <name evidence="8" type="ORF">MRX98_06090</name>
</gene>
<keyword evidence="2" id="KW-1003">Cell membrane</keyword>
<keyword evidence="3 6" id="KW-0812">Transmembrane</keyword>
<keyword evidence="5 6" id="KW-0472">Membrane</keyword>
<evidence type="ECO:0000256" key="6">
    <source>
        <dbReference type="SAM" id="Phobius"/>
    </source>
</evidence>
<evidence type="ECO:0000256" key="5">
    <source>
        <dbReference type="ARBA" id="ARBA00023136"/>
    </source>
</evidence>
<dbReference type="Proteomes" id="UP001165427">
    <property type="component" value="Unassembled WGS sequence"/>
</dbReference>
<dbReference type="InterPro" id="IPR025202">
    <property type="entry name" value="PLD-like_dom"/>
</dbReference>
<proteinExistence type="predicted"/>
<evidence type="ECO:0000313" key="9">
    <source>
        <dbReference type="Proteomes" id="UP001165427"/>
    </source>
</evidence>
<dbReference type="Pfam" id="PF13396">
    <property type="entry name" value="PLDc_N"/>
    <property type="match status" value="1"/>
</dbReference>
<dbReference type="InterPro" id="IPR027379">
    <property type="entry name" value="CLS_N"/>
</dbReference>
<evidence type="ECO:0000256" key="2">
    <source>
        <dbReference type="ARBA" id="ARBA00022475"/>
    </source>
</evidence>
<protein>
    <submittedName>
        <fullName evidence="8">Phospholipase D-like domain-containing protein</fullName>
    </submittedName>
</protein>
<dbReference type="AlphaFoldDB" id="A0AA41R6T3"/>
<dbReference type="GO" id="GO:0008808">
    <property type="term" value="F:cardiolipin synthase activity"/>
    <property type="evidence" value="ECO:0007669"/>
    <property type="project" value="TreeGrafter"/>
</dbReference>
<dbReference type="EMBL" id="JALJRB010000005">
    <property type="protein sequence ID" value="MCJ8500138.1"/>
    <property type="molecule type" value="Genomic_DNA"/>
</dbReference>
<evidence type="ECO:0000256" key="1">
    <source>
        <dbReference type="ARBA" id="ARBA00004651"/>
    </source>
</evidence>
<dbReference type="GO" id="GO:0005886">
    <property type="term" value="C:plasma membrane"/>
    <property type="evidence" value="ECO:0007669"/>
    <property type="project" value="UniProtKB-SubCell"/>
</dbReference>